<dbReference type="EMBL" id="DRTD01000749">
    <property type="protein sequence ID" value="HHE56099.1"/>
    <property type="molecule type" value="Genomic_DNA"/>
</dbReference>
<comment type="caution">
    <text evidence="1">The sequence shown here is derived from an EMBL/GenBank/DDBJ whole genome shotgun (WGS) entry which is preliminary data.</text>
</comment>
<proteinExistence type="predicted"/>
<gene>
    <name evidence="1" type="ORF">ENL21_09970</name>
</gene>
<organism evidence="1">
    <name type="scientific">Caldithrix abyssi</name>
    <dbReference type="NCBI Taxonomy" id="187145"/>
    <lineage>
        <taxon>Bacteria</taxon>
        <taxon>Pseudomonadati</taxon>
        <taxon>Calditrichota</taxon>
        <taxon>Calditrichia</taxon>
        <taxon>Calditrichales</taxon>
        <taxon>Calditrichaceae</taxon>
        <taxon>Caldithrix</taxon>
    </lineage>
</organism>
<protein>
    <submittedName>
        <fullName evidence="1">Uncharacterized protein</fullName>
    </submittedName>
</protein>
<dbReference type="Proteomes" id="UP000886111">
    <property type="component" value="Unassembled WGS sequence"/>
</dbReference>
<sequence length="74" mass="8950">MKENKNMSQDVLRYEELLELLRTRLSVLNTSVFLLEENLNINDPKTNEYLEKINDELERIRKIIIEIPEKFRSN</sequence>
<evidence type="ECO:0000313" key="1">
    <source>
        <dbReference type="EMBL" id="HHE56099.1"/>
    </source>
</evidence>
<reference evidence="1" key="1">
    <citation type="journal article" date="2020" name="mSystems">
        <title>Genome- and Community-Level Interaction Insights into Carbon Utilization and Element Cycling Functions of Hydrothermarchaeota in Hydrothermal Sediment.</title>
        <authorList>
            <person name="Zhou Z."/>
            <person name="Liu Y."/>
            <person name="Xu W."/>
            <person name="Pan J."/>
            <person name="Luo Z.H."/>
            <person name="Li M."/>
        </authorList>
    </citation>
    <scope>NUCLEOTIDE SEQUENCE [LARGE SCALE GENOMIC DNA]</scope>
    <source>
        <strain evidence="1">HyVt-76</strain>
    </source>
</reference>
<accession>A0A7V5H583</accession>
<name>A0A7V5H583_CALAY</name>
<dbReference type="AlphaFoldDB" id="A0A7V5H583"/>